<comment type="caution">
    <text evidence="8">The sequence shown here is derived from an EMBL/GenBank/DDBJ whole genome shotgun (WGS) entry which is preliminary data.</text>
</comment>
<dbReference type="Pfam" id="PF12833">
    <property type="entry name" value="HTH_18"/>
    <property type="match status" value="1"/>
</dbReference>
<evidence type="ECO:0000256" key="4">
    <source>
        <dbReference type="ARBA" id="ARBA00023125"/>
    </source>
</evidence>
<keyword evidence="4" id="KW-0238">DNA-binding</keyword>
<evidence type="ECO:0000256" key="2">
    <source>
        <dbReference type="ARBA" id="ARBA00022603"/>
    </source>
</evidence>
<keyword evidence="2" id="KW-0808">Transferase</keyword>
<dbReference type="InterPro" id="IPR018060">
    <property type="entry name" value="HTH_AraC"/>
</dbReference>
<keyword evidence="5" id="KW-0010">Activator</keyword>
<dbReference type="EMBL" id="JBHSFW010000001">
    <property type="protein sequence ID" value="MFC4617641.1"/>
    <property type="molecule type" value="Genomic_DNA"/>
</dbReference>
<sequence length="192" mass="22215">MDAQISDEYWKAIVENDAAYDQTFYYGVKTTGIFCRPSCKSRVPNKDNVCIFDSADQALSANFRPCKRCKPNGLRLPDEEWILGLTEWMDKHYHEPLSLSKLAEVCHGSPFHLQRTFKRIMGISPNQYIEQLRMKKAADYLINTDKPISTIGPAVGYNNVSYFVTLFKKNTKQTPRAYRKTFRGKRKEPIEC</sequence>
<keyword evidence="2" id="KW-0489">Methyltransferase</keyword>
<dbReference type="SUPFAM" id="SSF46689">
    <property type="entry name" value="Homeodomain-like"/>
    <property type="match status" value="2"/>
</dbReference>
<dbReference type="InterPro" id="IPR009057">
    <property type="entry name" value="Homeodomain-like_sf"/>
</dbReference>
<evidence type="ECO:0000313" key="9">
    <source>
        <dbReference type="Proteomes" id="UP001596022"/>
    </source>
</evidence>
<protein>
    <submittedName>
        <fullName evidence="8">Bifunctional transcriptional activator/DNA repair enzyme AdaA</fullName>
    </submittedName>
</protein>
<proteinExistence type="predicted"/>
<dbReference type="SUPFAM" id="SSF57884">
    <property type="entry name" value="Ada DNA repair protein, N-terminal domain (N-Ada 10)"/>
    <property type="match status" value="1"/>
</dbReference>
<dbReference type="PANTHER" id="PTHR43280">
    <property type="entry name" value="ARAC-FAMILY TRANSCRIPTIONAL REGULATOR"/>
    <property type="match status" value="1"/>
</dbReference>
<dbReference type="PIRSF" id="PIRSF000408">
    <property type="entry name" value="Alkyltransferas_AdaA"/>
    <property type="match status" value="1"/>
</dbReference>
<comment type="cofactor">
    <cofactor evidence="1">
        <name>Zn(2+)</name>
        <dbReference type="ChEBI" id="CHEBI:29105"/>
    </cofactor>
</comment>
<dbReference type="Gene3D" id="3.40.10.10">
    <property type="entry name" value="DNA Methylphosphotriester Repair Domain"/>
    <property type="match status" value="1"/>
</dbReference>
<gene>
    <name evidence="8" type="ORF">ACFO4N_02735</name>
</gene>
<feature type="domain" description="HTH araC/xylS-type" evidence="7">
    <location>
        <begin position="83"/>
        <end position="181"/>
    </location>
</feature>
<accession>A0ABV9GLD3</accession>
<dbReference type="PROSITE" id="PS01124">
    <property type="entry name" value="HTH_ARAC_FAMILY_2"/>
    <property type="match status" value="1"/>
</dbReference>
<keyword evidence="3" id="KW-0805">Transcription regulation</keyword>
<keyword evidence="6" id="KW-0804">Transcription</keyword>
<dbReference type="InterPro" id="IPR016220">
    <property type="entry name" value="Me-P-triester_DNA_alkyl-Trfase"/>
</dbReference>
<evidence type="ECO:0000313" key="8">
    <source>
        <dbReference type="EMBL" id="MFC4617641.1"/>
    </source>
</evidence>
<dbReference type="InterPro" id="IPR035451">
    <property type="entry name" value="Ada-like_dom_sf"/>
</dbReference>
<evidence type="ECO:0000256" key="5">
    <source>
        <dbReference type="ARBA" id="ARBA00023159"/>
    </source>
</evidence>
<dbReference type="RefSeq" id="WP_376844674.1">
    <property type="nucleotide sequence ID" value="NZ_JBHSFW010000001.1"/>
</dbReference>
<organism evidence="8 9">
    <name type="scientific">Camelliibacillus cellulosilyticus</name>
    <dbReference type="NCBI Taxonomy" id="2174486"/>
    <lineage>
        <taxon>Bacteria</taxon>
        <taxon>Bacillati</taxon>
        <taxon>Bacillota</taxon>
        <taxon>Bacilli</taxon>
        <taxon>Bacillales</taxon>
        <taxon>Sporolactobacillaceae</taxon>
        <taxon>Camelliibacillus</taxon>
    </lineage>
</organism>
<evidence type="ECO:0000256" key="1">
    <source>
        <dbReference type="ARBA" id="ARBA00001947"/>
    </source>
</evidence>
<keyword evidence="9" id="KW-1185">Reference proteome</keyword>
<reference evidence="9" key="1">
    <citation type="journal article" date="2019" name="Int. J. Syst. Evol. Microbiol.">
        <title>The Global Catalogue of Microorganisms (GCM) 10K type strain sequencing project: providing services to taxonomists for standard genome sequencing and annotation.</title>
        <authorList>
            <consortium name="The Broad Institute Genomics Platform"/>
            <consortium name="The Broad Institute Genome Sequencing Center for Infectious Disease"/>
            <person name="Wu L."/>
            <person name="Ma J."/>
        </authorList>
    </citation>
    <scope>NUCLEOTIDE SEQUENCE [LARGE SCALE GENOMIC DNA]</scope>
    <source>
        <strain evidence="9">CGMCC 1.16306</strain>
    </source>
</reference>
<name>A0ABV9GLD3_9BACL</name>
<dbReference type="InterPro" id="IPR004026">
    <property type="entry name" value="Ada_DNA_repair_Zn-bd"/>
</dbReference>
<dbReference type="Gene3D" id="1.10.10.60">
    <property type="entry name" value="Homeodomain-like"/>
    <property type="match status" value="2"/>
</dbReference>
<dbReference type="PANTHER" id="PTHR43280:SF28">
    <property type="entry name" value="HTH-TYPE TRANSCRIPTIONAL ACTIVATOR RHAS"/>
    <property type="match status" value="1"/>
</dbReference>
<evidence type="ECO:0000256" key="3">
    <source>
        <dbReference type="ARBA" id="ARBA00023015"/>
    </source>
</evidence>
<dbReference type="SMART" id="SM00342">
    <property type="entry name" value="HTH_ARAC"/>
    <property type="match status" value="1"/>
</dbReference>
<evidence type="ECO:0000259" key="7">
    <source>
        <dbReference type="PROSITE" id="PS01124"/>
    </source>
</evidence>
<dbReference type="Pfam" id="PF02805">
    <property type="entry name" value="Ada_Zn_binding"/>
    <property type="match status" value="1"/>
</dbReference>
<evidence type="ECO:0000256" key="6">
    <source>
        <dbReference type="ARBA" id="ARBA00023163"/>
    </source>
</evidence>
<dbReference type="Proteomes" id="UP001596022">
    <property type="component" value="Unassembled WGS sequence"/>
</dbReference>